<feature type="compositionally biased region" description="Low complexity" evidence="2">
    <location>
        <begin position="217"/>
        <end position="227"/>
    </location>
</feature>
<dbReference type="PANTHER" id="PTHR45615:SF80">
    <property type="entry name" value="GRIP DOMAIN-CONTAINING PROTEIN"/>
    <property type="match status" value="1"/>
</dbReference>
<sequence>MPPIERDGSLDSPKGLRHKHSASSDHGRALIIPMWDSSDPERAPPPLPLNPQSPSIGTSRPGTSAIIQSAHAAMTEKARENNLVVNPFLAKRLNDLPPERPLPIPRPSPHRRMQSLQPTSVRERGLMIEGIPSSPISPEKTARPSTPVRHRESVSIPAERDSQRMTPGPGPTFTPVVRPVVKRPHQQSILGENTPPQSATMLALHSMSSPPPKETEAPAAPVPALSNVTNNSTAAATKTSPTPDASELSQQIETLTNIATSLQKELSALSRRSRDNATDLMSLKQATNSRDEDIRKTLRDLMGNLSEKTLSGIDPFHSAHLDSKSQHSHTSPPPPSSARSGRPFSLPRIPSPNSFASSIDRDSVCTPSLSAADAPATIALLEKIIRDMGTREGQDLLITRLTEVAEKLAGMASATKVEELLQMVKQSHHEVTEGGRTSGGPRAHSRQVSFDEESIGTRGPSFDDHGSVRGLRSLEVQPRGQGSFQDSTLNPAASDLVNEDIIKIIRSVKDSVSQGGGLTAEVKALVRELRGEVLGMGRELRRRLDDVVAGDEESPRNDELKEEMTHVVNEGLDELKDHMDSLLQEHRRQSATSATSKASVVDYHEIYNAMRAALKDCQGDRSQQQKSPTRDDVIDAVREAWESYKPEIEVQQFGLERDEILACLKEGLQGHTSLDDHPVGATREEVFRAVVEGLKHFVPPQMEIPATLSRDEILEAVRECLEEFEFPVAPSALGNDLSRDDMVQAVKEGLHDFEFPESRALAIPQPSNDSVMSKLAEIIELMRLEFRSVSDEARQNVAANGRDTEQVLDATKDGFEKLREDMEKYVDRISGRSDRNQSLDHVIKTLDAFRDEISEVLETQIDSIRDSVNMSLVPAAPAQNNLPMKDALDGIREGLDRIRGELQRPLAGTTEILDTIQESMSDLHIRIEKLGNRPADLTANDEILNALKAGLDSVRSDIESIRESRDQNDRAIAPFGDKAIIPHGDEDGDEGRNGNDNALTHEDIKNLEVMITQLRIKIEAMDGGHSSEILCRDDISRMEDTLNSLKEAVDGIPRGNQPRAETDENGERSIDADSDLKEDLQAIETILRNTRSRIDDLMEGDQAVRKEHVDGLEAIMLETRDALSLITTQMDNTPRQSDFTKLESLVSHLVAAHDEMKERADKELDDPERVTRTDVEAVEAVCLDVKGLVNELAKTDMAVLPTKEELNEIVTDLKERIEGIKASTSKAVTERDAEAIDVNARITEVKDFLSEFQEVTRSRLEDGVVGIETVGKLLERMNEITENNSTVGDDLKEMLDTMKFEFEESRASIVGAKLDGDEKIQQTAATLASKIDERIDELVAKYDEFQAALDEKAEAGESREEATEAALMGTKAVAEELKLLIDTLGSTVTDSLEKMEEASKTVFDRVEDFTTRASENHTEDKAEHEQTREQVKQAIAAVESLHGPVSEIQPKVLEAVKELSEAITQHYDYSKAVTSDLQLKIEEAKPVPEKYDDSGVQEKLDKLVGHNETTDTALAQLDAALKEKFESIVANTGEKLDTLITGNQVLDAYIKDKVETLFVNSEATGEAVSRFDTFLKEKFENLAANTDEKLAGILVNTEATGEAFSQFDISVKEKIDGLVTSTGEKLESILVNTEATGEGFSQLDANIKDRLDKILGSTSTTGEAFSQLDGFLKEKLEKLMDHTDANGESVSQLDSDLKERLDKLSEQTMTAGKAFDQLDGSVGSVGGKLDQLIDHTHAAGNTFAQMDTAVQEKLDKLVGHSQSTERALEQLESLDRIHVQVIATAASISEFLANQTQRINNEHEDRERSLQETTIALERRNVEREHVEMSIAALREEEARLKSSVLGLQAENESLSKQKTKLAADVSSLETALRLRREELGEMEDRAEGLERRILEGVMNHSRVLLMSKNKGSETMNRKRVKVNPEGFAPEPRKPVVNMALSAKRSLGTPGGSPATGGSRRIVSLSQINNNVPAGVFTRSHSVKAPSGVGRGGMRKGSWTGTLKGYGELDKENVVDVKEEDEEADKENAGARGDEGAGGQLVVLKDREVLARSARSSGSTLNGDEESVDEFHDGRTDGGLTESEAASEVGTTRRDSRATDVSYSTGLGEYSDEDSDEYSGSESDVTESAVGTTLSGMSGMTVGNEVVLLK</sequence>
<evidence type="ECO:0000313" key="4">
    <source>
        <dbReference type="Proteomes" id="UP001187682"/>
    </source>
</evidence>
<accession>A0AAE8SYB4</accession>
<comment type="caution">
    <text evidence="3">The sequence shown here is derived from an EMBL/GenBank/DDBJ whole genome shotgun (WGS) entry which is preliminary data.</text>
</comment>
<keyword evidence="1" id="KW-0175">Coiled coil</keyword>
<feature type="coiled-coil region" evidence="1">
    <location>
        <begin position="245"/>
        <end position="272"/>
    </location>
</feature>
<proteinExistence type="predicted"/>
<feature type="compositionally biased region" description="Acidic residues" evidence="2">
    <location>
        <begin position="2110"/>
        <end position="2119"/>
    </location>
</feature>
<feature type="region of interest" description="Disordered" evidence="2">
    <location>
        <begin position="1"/>
        <end position="64"/>
    </location>
</feature>
<feature type="coiled-coil region" evidence="1">
    <location>
        <begin position="1328"/>
        <end position="1355"/>
    </location>
</feature>
<feature type="region of interest" description="Disordered" evidence="2">
    <location>
        <begin position="96"/>
        <end position="177"/>
    </location>
</feature>
<feature type="region of interest" description="Disordered" evidence="2">
    <location>
        <begin position="309"/>
        <end position="361"/>
    </location>
</feature>
<feature type="region of interest" description="Disordered" evidence="2">
    <location>
        <begin position="1049"/>
        <end position="1069"/>
    </location>
</feature>
<evidence type="ECO:0000313" key="3">
    <source>
        <dbReference type="EMBL" id="SPO05715.1"/>
    </source>
</evidence>
<feature type="region of interest" description="Disordered" evidence="2">
    <location>
        <begin position="978"/>
        <end position="999"/>
    </location>
</feature>
<dbReference type="Proteomes" id="UP001187682">
    <property type="component" value="Unassembled WGS sequence"/>
</dbReference>
<gene>
    <name evidence="3" type="ORF">DNG_08402</name>
</gene>
<feature type="region of interest" description="Disordered" evidence="2">
    <location>
        <begin position="1983"/>
        <end position="2040"/>
    </location>
</feature>
<protein>
    <submittedName>
        <fullName evidence="3">Related to transport protein USO1</fullName>
    </submittedName>
</protein>
<evidence type="ECO:0000256" key="1">
    <source>
        <dbReference type="SAM" id="Coils"/>
    </source>
</evidence>
<organism evidence="3 4">
    <name type="scientific">Cephalotrichum gorgonifer</name>
    <dbReference type="NCBI Taxonomy" id="2041049"/>
    <lineage>
        <taxon>Eukaryota</taxon>
        <taxon>Fungi</taxon>
        <taxon>Dikarya</taxon>
        <taxon>Ascomycota</taxon>
        <taxon>Pezizomycotina</taxon>
        <taxon>Sordariomycetes</taxon>
        <taxon>Hypocreomycetidae</taxon>
        <taxon>Microascales</taxon>
        <taxon>Microascaceae</taxon>
        <taxon>Cephalotrichum</taxon>
    </lineage>
</organism>
<feature type="region of interest" description="Disordered" evidence="2">
    <location>
        <begin position="427"/>
        <end position="468"/>
    </location>
</feature>
<dbReference type="EMBL" id="ONZQ02000013">
    <property type="protein sequence ID" value="SPO05715.1"/>
    <property type="molecule type" value="Genomic_DNA"/>
</dbReference>
<evidence type="ECO:0000256" key="2">
    <source>
        <dbReference type="SAM" id="MobiDB-lite"/>
    </source>
</evidence>
<dbReference type="PANTHER" id="PTHR45615">
    <property type="entry name" value="MYOSIN HEAVY CHAIN, NON-MUSCLE"/>
    <property type="match status" value="1"/>
</dbReference>
<feature type="coiled-coil region" evidence="1">
    <location>
        <begin position="1414"/>
        <end position="1441"/>
    </location>
</feature>
<feature type="compositionally biased region" description="Basic and acidic residues" evidence="2">
    <location>
        <begin position="2007"/>
        <end position="2017"/>
    </location>
</feature>
<feature type="compositionally biased region" description="Polar residues" evidence="2">
    <location>
        <begin position="2129"/>
        <end position="2138"/>
    </location>
</feature>
<reference evidence="3" key="1">
    <citation type="submission" date="2018-03" db="EMBL/GenBank/DDBJ databases">
        <authorList>
            <person name="Guldener U."/>
        </authorList>
    </citation>
    <scope>NUCLEOTIDE SEQUENCE</scope>
</reference>
<name>A0AAE8SYB4_9PEZI</name>
<feature type="compositionally biased region" description="Basic and acidic residues" evidence="2">
    <location>
        <begin position="1060"/>
        <end position="1069"/>
    </location>
</feature>
<keyword evidence="4" id="KW-1185">Reference proteome</keyword>
<feature type="coiled-coil region" evidence="1">
    <location>
        <begin position="1793"/>
        <end position="1893"/>
    </location>
</feature>
<feature type="region of interest" description="Disordered" evidence="2">
    <location>
        <begin position="203"/>
        <end position="227"/>
    </location>
</feature>
<feature type="region of interest" description="Disordered" evidence="2">
    <location>
        <begin position="2053"/>
        <end position="2146"/>
    </location>
</feature>
<feature type="compositionally biased region" description="Basic and acidic residues" evidence="2">
    <location>
        <begin position="2026"/>
        <end position="2035"/>
    </location>
</feature>
<feature type="compositionally biased region" description="Basic and acidic residues" evidence="2">
    <location>
        <begin position="149"/>
        <end position="163"/>
    </location>
</feature>